<keyword evidence="2" id="KW-1185">Reference proteome</keyword>
<evidence type="ECO:0000313" key="2">
    <source>
        <dbReference type="Proteomes" id="UP000240042"/>
    </source>
</evidence>
<dbReference type="STRING" id="34097.SAMN02745150_00324"/>
<sequence>MTPFLLRSDNRHIRAYTNKNNQIKFCCLEDELLPLKSNLFASSSSLKADYSEIEQIKKFIYAETYFVQINYQSELEILIQCKYKKFHFVLSEERTKFWKQRFIEDTELFPIYDSFGLKNHQGRNHILEFLNEIQISLPNTYIKLFITYGKKYFFIPFEFASDSLLAIYCQHKHCDETGPFKTISLIYNKELYGAPTESEKIAYLTDKRNFIIDNIQPELLFVADHGIIENDQGKLTHHKIEERIKNISPKLTVLNSCHLARVKNGIILHFLNKNSVVIASPFRTPAHKSVFSPLLKFLYGYSYQDIVNSFAITGIFYPSVRKYFRIFLP</sequence>
<accession>A0A1I1D5L1</accession>
<dbReference type="EMBL" id="FOKY01000001">
    <property type="protein sequence ID" value="SFB70067.1"/>
    <property type="molecule type" value="Genomic_DNA"/>
</dbReference>
<name>A0A1I1D5L1_BREAD</name>
<reference evidence="2" key="1">
    <citation type="submission" date="2016-10" db="EMBL/GenBank/DDBJ databases">
        <authorList>
            <person name="Varghese N."/>
            <person name="Submissions S."/>
        </authorList>
    </citation>
    <scope>NUCLEOTIDE SEQUENCE [LARGE SCALE GENOMIC DNA]</scope>
    <source>
        <strain evidence="2">ATCC 43811</strain>
    </source>
</reference>
<dbReference type="AlphaFoldDB" id="A0A1I1D5L1"/>
<protein>
    <recommendedName>
        <fullName evidence="3">CHAT domain-containing protein</fullName>
    </recommendedName>
</protein>
<evidence type="ECO:0008006" key="3">
    <source>
        <dbReference type="Google" id="ProtNLM"/>
    </source>
</evidence>
<dbReference type="RefSeq" id="WP_092317698.1">
    <property type="nucleotide sequence ID" value="NZ_FOKY01000001.1"/>
</dbReference>
<proteinExistence type="predicted"/>
<dbReference type="Proteomes" id="UP000240042">
    <property type="component" value="Unassembled WGS sequence"/>
</dbReference>
<evidence type="ECO:0000313" key="1">
    <source>
        <dbReference type="EMBL" id="SFB70067.1"/>
    </source>
</evidence>
<organism evidence="1 2">
    <name type="scientific">Brevinema andersonii</name>
    <dbReference type="NCBI Taxonomy" id="34097"/>
    <lineage>
        <taxon>Bacteria</taxon>
        <taxon>Pseudomonadati</taxon>
        <taxon>Spirochaetota</taxon>
        <taxon>Spirochaetia</taxon>
        <taxon>Brevinematales</taxon>
        <taxon>Brevinemataceae</taxon>
        <taxon>Brevinema</taxon>
    </lineage>
</organism>
<gene>
    <name evidence="1" type="ORF">SAMN02745150_00324</name>
</gene>